<dbReference type="KEGG" id="kbs:EPA93_05890"/>
<reference evidence="2 3" key="1">
    <citation type="submission" date="2019-01" db="EMBL/GenBank/DDBJ databases">
        <title>Ktedonosporobacter rubrisoli SCAWS-G2.</title>
        <authorList>
            <person name="Huang Y."/>
            <person name="Yan B."/>
        </authorList>
    </citation>
    <scope>NUCLEOTIDE SEQUENCE [LARGE SCALE GENOMIC DNA]</scope>
    <source>
        <strain evidence="2 3">SCAWS-G2</strain>
    </source>
</reference>
<dbReference type="OrthoDB" id="122286at2"/>
<proteinExistence type="predicted"/>
<gene>
    <name evidence="2" type="ORF">EPA93_05890</name>
</gene>
<organism evidence="2 3">
    <name type="scientific">Ktedonosporobacter rubrisoli</name>
    <dbReference type="NCBI Taxonomy" id="2509675"/>
    <lineage>
        <taxon>Bacteria</taxon>
        <taxon>Bacillati</taxon>
        <taxon>Chloroflexota</taxon>
        <taxon>Ktedonobacteria</taxon>
        <taxon>Ktedonobacterales</taxon>
        <taxon>Ktedonosporobacteraceae</taxon>
        <taxon>Ktedonosporobacter</taxon>
    </lineage>
</organism>
<dbReference type="Proteomes" id="UP000290365">
    <property type="component" value="Chromosome"/>
</dbReference>
<accession>A0A4P6JK86</accession>
<dbReference type="Gene3D" id="1.10.10.10">
    <property type="entry name" value="Winged helix-like DNA-binding domain superfamily/Winged helix DNA-binding domain"/>
    <property type="match status" value="1"/>
</dbReference>
<dbReference type="AlphaFoldDB" id="A0A4P6JK86"/>
<evidence type="ECO:0000259" key="1">
    <source>
        <dbReference type="Pfam" id="PF03551"/>
    </source>
</evidence>
<feature type="domain" description="Transcription regulator PadR N-terminal" evidence="1">
    <location>
        <begin position="21"/>
        <end position="96"/>
    </location>
</feature>
<dbReference type="InterPro" id="IPR036388">
    <property type="entry name" value="WH-like_DNA-bd_sf"/>
</dbReference>
<dbReference type="InterPro" id="IPR052509">
    <property type="entry name" value="Metal_resp_DNA-bind_regulator"/>
</dbReference>
<evidence type="ECO:0000313" key="3">
    <source>
        <dbReference type="Proteomes" id="UP000290365"/>
    </source>
</evidence>
<evidence type="ECO:0000313" key="2">
    <source>
        <dbReference type="EMBL" id="QBD75559.1"/>
    </source>
</evidence>
<dbReference type="InterPro" id="IPR036390">
    <property type="entry name" value="WH_DNA-bd_sf"/>
</dbReference>
<dbReference type="PANTHER" id="PTHR33169:SF13">
    <property type="entry name" value="PADR-FAMILY TRANSCRIPTIONAL REGULATOR"/>
    <property type="match status" value="1"/>
</dbReference>
<protein>
    <submittedName>
        <fullName evidence="2">PadR family transcriptional regulator</fullName>
    </submittedName>
</protein>
<dbReference type="InterPro" id="IPR005149">
    <property type="entry name" value="Tscrpt_reg_PadR_N"/>
</dbReference>
<sequence>MRTSSKNPEERLPLTQAAFHILLSLADGERHGYSIMRDISTHTKGKLRLGPATLYRSIKHLEEDSLIEESNARPDPALDDERRRYYRLTESGREVLVAEVRRLEDVLMVARTKRSLSSLLSSPSIEEGH</sequence>
<dbReference type="SUPFAM" id="SSF46785">
    <property type="entry name" value="Winged helix' DNA-binding domain"/>
    <property type="match status" value="1"/>
</dbReference>
<dbReference type="EMBL" id="CP035758">
    <property type="protein sequence ID" value="QBD75559.1"/>
    <property type="molecule type" value="Genomic_DNA"/>
</dbReference>
<dbReference type="Pfam" id="PF03551">
    <property type="entry name" value="PadR"/>
    <property type="match status" value="1"/>
</dbReference>
<keyword evidence="3" id="KW-1185">Reference proteome</keyword>
<dbReference type="RefSeq" id="WP_129886157.1">
    <property type="nucleotide sequence ID" value="NZ_CP035758.1"/>
</dbReference>
<name>A0A4P6JK86_KTERU</name>
<dbReference type="PANTHER" id="PTHR33169">
    <property type="entry name" value="PADR-FAMILY TRANSCRIPTIONAL REGULATOR"/>
    <property type="match status" value="1"/>
</dbReference>